<dbReference type="Pfam" id="PF07511">
    <property type="entry name" value="DUF1525"/>
    <property type="match status" value="1"/>
</dbReference>
<organism evidence="2 3">
    <name type="scientific">Vibrio xiamenensis</name>
    <dbReference type="NCBI Taxonomy" id="861298"/>
    <lineage>
        <taxon>Bacteria</taxon>
        <taxon>Pseudomonadati</taxon>
        <taxon>Pseudomonadota</taxon>
        <taxon>Gammaproteobacteria</taxon>
        <taxon>Vibrionales</taxon>
        <taxon>Vibrionaceae</taxon>
        <taxon>Vibrio</taxon>
    </lineage>
</organism>
<sequence>MKRLSVFLLSISTAASVSAGGLKLDVFVDSSTDYIVPANRSIKAFNVHRVDQLSMTEKSISSQLPDNEAEAKTFLEDFVQSGGIDQHIVGVMDGYASINKAVRLGISKVPAIVINDRYVAYGMGPEKAIQFYEQYVSRYGYE</sequence>
<dbReference type="Proteomes" id="UP000198854">
    <property type="component" value="Unassembled WGS sequence"/>
</dbReference>
<accession>A0A1G8FHN5</accession>
<evidence type="ECO:0000313" key="3">
    <source>
        <dbReference type="Proteomes" id="UP000198854"/>
    </source>
</evidence>
<name>A0A1G8FHN5_9VIBR</name>
<dbReference type="InterPro" id="IPR011090">
    <property type="entry name" value="Integr_conj_element_PFL4709"/>
</dbReference>
<evidence type="ECO:0000256" key="1">
    <source>
        <dbReference type="SAM" id="SignalP"/>
    </source>
</evidence>
<keyword evidence="1" id="KW-0732">Signal</keyword>
<evidence type="ECO:0000313" key="2">
    <source>
        <dbReference type="EMBL" id="SDH81677.1"/>
    </source>
</evidence>
<feature type="chain" id="PRO_5011792915" evidence="1">
    <location>
        <begin position="20"/>
        <end position="142"/>
    </location>
</feature>
<reference evidence="3" key="1">
    <citation type="submission" date="2016-10" db="EMBL/GenBank/DDBJ databases">
        <authorList>
            <person name="Varghese N."/>
            <person name="Submissions S."/>
        </authorList>
    </citation>
    <scope>NUCLEOTIDE SEQUENCE [LARGE SCALE GENOMIC DNA]</scope>
    <source>
        <strain evidence="3">CGMCC 1.10228</strain>
    </source>
</reference>
<protein>
    <submittedName>
        <fullName evidence="2">Integrating conjugative element protein, PFL_4709 family</fullName>
    </submittedName>
</protein>
<keyword evidence="3" id="KW-1185">Reference proteome</keyword>
<feature type="signal peptide" evidence="1">
    <location>
        <begin position="1"/>
        <end position="19"/>
    </location>
</feature>
<proteinExistence type="predicted"/>
<dbReference type="EMBL" id="FNDD01000030">
    <property type="protein sequence ID" value="SDH81677.1"/>
    <property type="molecule type" value="Genomic_DNA"/>
</dbReference>
<dbReference type="AlphaFoldDB" id="A0A1G8FHN5"/>
<dbReference type="RefSeq" id="WP_176765647.1">
    <property type="nucleotide sequence ID" value="NZ_FNDD01000030.1"/>
</dbReference>
<dbReference type="STRING" id="861298.SAMN04488136_13074"/>
<gene>
    <name evidence="2" type="ORF">SAMN04488136_13074</name>
</gene>